<evidence type="ECO:0000256" key="1">
    <source>
        <dbReference type="ARBA" id="ARBA00022450"/>
    </source>
</evidence>
<evidence type="ECO:0000313" key="4">
    <source>
        <dbReference type="EMBL" id="CAG8814158.1"/>
    </source>
</evidence>
<gene>
    <name evidence="4" type="ORF">GMARGA_LOCUS25975</name>
</gene>
<dbReference type="InterPro" id="IPR009081">
    <property type="entry name" value="PP-bd_ACP"/>
</dbReference>
<dbReference type="PANTHER" id="PTHR43439">
    <property type="entry name" value="PHENYLACETATE-COENZYME A LIGASE"/>
    <property type="match status" value="1"/>
</dbReference>
<dbReference type="InterPro" id="IPR006162">
    <property type="entry name" value="Ppantetheine_attach_site"/>
</dbReference>
<dbReference type="Proteomes" id="UP000789901">
    <property type="component" value="Unassembled WGS sequence"/>
</dbReference>
<proteinExistence type="predicted"/>
<dbReference type="Pfam" id="PF23562">
    <property type="entry name" value="AMP-binding_C_3"/>
    <property type="match status" value="1"/>
</dbReference>
<dbReference type="EMBL" id="CAJVQB010029525">
    <property type="protein sequence ID" value="CAG8814158.1"/>
    <property type="molecule type" value="Genomic_DNA"/>
</dbReference>
<name>A0ABN7W3I1_GIGMA</name>
<comment type="caution">
    <text evidence="4">The sequence shown here is derived from an EMBL/GenBank/DDBJ whole genome shotgun (WGS) entry which is preliminary data.</text>
</comment>
<dbReference type="Gene3D" id="3.40.50.720">
    <property type="entry name" value="NAD(P)-binding Rossmann-like Domain"/>
    <property type="match status" value="1"/>
</dbReference>
<keyword evidence="5" id="KW-1185">Reference proteome</keyword>
<dbReference type="Pfam" id="PF00550">
    <property type="entry name" value="PP-binding"/>
    <property type="match status" value="1"/>
</dbReference>
<dbReference type="SUPFAM" id="SSF51735">
    <property type="entry name" value="NAD(P)-binding Rossmann-fold domains"/>
    <property type="match status" value="1"/>
</dbReference>
<keyword evidence="1" id="KW-0596">Phosphopantetheine</keyword>
<dbReference type="InterPro" id="IPR042099">
    <property type="entry name" value="ANL_N_sf"/>
</dbReference>
<evidence type="ECO:0000256" key="2">
    <source>
        <dbReference type="ARBA" id="ARBA00022553"/>
    </source>
</evidence>
<protein>
    <submittedName>
        <fullName evidence="4">8577_t:CDS:1</fullName>
    </submittedName>
</protein>
<organism evidence="4 5">
    <name type="scientific">Gigaspora margarita</name>
    <dbReference type="NCBI Taxonomy" id="4874"/>
    <lineage>
        <taxon>Eukaryota</taxon>
        <taxon>Fungi</taxon>
        <taxon>Fungi incertae sedis</taxon>
        <taxon>Mucoromycota</taxon>
        <taxon>Glomeromycotina</taxon>
        <taxon>Glomeromycetes</taxon>
        <taxon>Diversisporales</taxon>
        <taxon>Gigasporaceae</taxon>
        <taxon>Gigaspora</taxon>
    </lineage>
</organism>
<dbReference type="PROSITE" id="PS00012">
    <property type="entry name" value="PHOSPHOPANTETHEINE"/>
    <property type="match status" value="1"/>
</dbReference>
<evidence type="ECO:0000313" key="5">
    <source>
        <dbReference type="Proteomes" id="UP000789901"/>
    </source>
</evidence>
<dbReference type="PROSITE" id="PS00455">
    <property type="entry name" value="AMP_BINDING"/>
    <property type="match status" value="1"/>
</dbReference>
<dbReference type="Pfam" id="PF07993">
    <property type="entry name" value="NAD_binding_4"/>
    <property type="match status" value="1"/>
</dbReference>
<reference evidence="4 5" key="1">
    <citation type="submission" date="2021-06" db="EMBL/GenBank/DDBJ databases">
        <authorList>
            <person name="Kallberg Y."/>
            <person name="Tangrot J."/>
            <person name="Rosling A."/>
        </authorList>
    </citation>
    <scope>NUCLEOTIDE SEQUENCE [LARGE SCALE GENOMIC DNA]</scope>
    <source>
        <strain evidence="4 5">120-4 pot B 10/14</strain>
    </source>
</reference>
<dbReference type="InterPro" id="IPR020845">
    <property type="entry name" value="AMP-binding_CS"/>
</dbReference>
<feature type="domain" description="Carrier" evidence="3">
    <location>
        <begin position="542"/>
        <end position="619"/>
    </location>
</feature>
<evidence type="ECO:0000259" key="3">
    <source>
        <dbReference type="PROSITE" id="PS50075"/>
    </source>
</evidence>
<dbReference type="PROSITE" id="PS50075">
    <property type="entry name" value="CARRIER"/>
    <property type="match status" value="1"/>
</dbReference>
<dbReference type="InterPro" id="IPR051414">
    <property type="entry name" value="Adenylate-forming_Reductase"/>
</dbReference>
<dbReference type="SMART" id="SM00823">
    <property type="entry name" value="PKS_PP"/>
    <property type="match status" value="1"/>
</dbReference>
<dbReference type="InterPro" id="IPR036291">
    <property type="entry name" value="NAD(P)-bd_dom_sf"/>
</dbReference>
<keyword evidence="2" id="KW-0597">Phosphoprotein</keyword>
<dbReference type="InterPro" id="IPR013120">
    <property type="entry name" value="FAR_NAD-bd"/>
</dbReference>
<dbReference type="Pfam" id="PF00501">
    <property type="entry name" value="AMP-binding"/>
    <property type="match status" value="1"/>
</dbReference>
<sequence length="1051" mass="119693">MSHKHQTVLNAFQYYVSTRPEEKTLMVPNGTEYEEINFQDLDLIINKYANYWNKQLENENLEKGNMIGYLSQSGPEYLYNIMALWKLGFKILFLSPRNSEPALIHLLEESKSCILIYDPHFSKTSKNVQSEIKSQYSQTFNIFQQPNSLKNEKIEHSAPNLKLNDDPEQIIGIVHSSGSTSFPKLVPISNRYLLVTDLKDKFDSILLSTAPLFHVYGLITIIRAILCPISVYAFPIVSGSIPLVNEVLNSLKQSNANVLYILSTTLEQIYKDHPDEINTLLKLKSIVFAGAPLAPNVGEQLFRSGVKLYNTYGTSEVGILMWNNPSSPDIPWNAMKFVIPESDIKWIERNDFIEGAKELVIKKESSNLASIKGNMENGDYRIGDLFLETPKGSGNYILLCRVDDTIVHATGEKTNPIPIEDTVRLNEFVKHAAVIGNNRTFNCLLIELDYESIKRTPLLDFTKSIFDSIHQANNECPSHSRIFDEMVYILPLEGKILSRTFKNSIQRKKIEIDFKEEIEKLYDNFINNKVVTNNESFSNDQWDEDSVKTIILNSFNLATGDSFSNEDETSFFALGLDSLSATKLRTILQNQFSIIKLPYDVIFEYNTVQSLTQYLTKELSKTRTSQNKNAEDGYEAKLQTLRNEVNLYIQKYSKIDNFPTVGNVNGINGINGNINGKNGETILLTGVTGSLGSFILRDLLKNPNVLKVYCLVRASDENHGWSRLKDSFAQRHLDISLLSKERIIILPSDLGDSKFGQTEKIYSKLVHEVTQIYHVAWRLDFNSKIEVFERENIGGTVHLLMLAREAYAHHRNVHFNFTSSISTTLESKTNVKEDELPHDISNALLNGYALSKFITENVCAEWSRKIGFELDIHRVGQVCGDSITGVWNTQEHISLMIKGAQFMKIMPDSYSSIVDWIPVDVASQSIVDISFNSPFDDYVRVNHILNPKKTTWSEFLNSLQQSEIDFKIVSNKEWLNTLLKTPEYQNVDKNPVATLSGFFEKVMSESSDKKEPLFETQKSVNRSLALSNCQKIDVKLIKLYVNNWKMISFLD</sequence>
<dbReference type="InterPro" id="IPR036736">
    <property type="entry name" value="ACP-like_sf"/>
</dbReference>
<dbReference type="PANTHER" id="PTHR43439:SF2">
    <property type="entry name" value="ENZYME, PUTATIVE (JCVI)-RELATED"/>
    <property type="match status" value="1"/>
</dbReference>
<dbReference type="InterPro" id="IPR020806">
    <property type="entry name" value="PKS_PP-bd"/>
</dbReference>
<dbReference type="SUPFAM" id="SSF47336">
    <property type="entry name" value="ACP-like"/>
    <property type="match status" value="1"/>
</dbReference>
<dbReference type="Gene3D" id="3.40.50.12780">
    <property type="entry name" value="N-terminal domain of ligase-like"/>
    <property type="match status" value="1"/>
</dbReference>
<dbReference type="SUPFAM" id="SSF56801">
    <property type="entry name" value="Acetyl-CoA synthetase-like"/>
    <property type="match status" value="1"/>
</dbReference>
<dbReference type="InterPro" id="IPR000873">
    <property type="entry name" value="AMP-dep_synth/lig_dom"/>
</dbReference>
<accession>A0ABN7W3I1</accession>
<dbReference type="Gene3D" id="1.10.1200.10">
    <property type="entry name" value="ACP-like"/>
    <property type="match status" value="1"/>
</dbReference>